<evidence type="ECO:0000313" key="1">
    <source>
        <dbReference type="EMBL" id="KAJ7527571.1"/>
    </source>
</evidence>
<dbReference type="Proteomes" id="UP001162992">
    <property type="component" value="Chromosome 16"/>
</dbReference>
<gene>
    <name evidence="1" type="ORF">O6H91_16G061300</name>
</gene>
<sequence>MASSRHSDSWMKECEEAMRLADDVSALVTHRVSMLLSGLDPSRLLPTIRQKLTMLVTKLDRLESLLRNPPVNVNLSDKELLRREDLLLQIRTKTKEIAGSLRVPQASKREDVVAQEGKLQAILQQGNSSAVYDISRSLTVQERATIERAEDPPAPVATGACTINATALSEDEEMNARKPLLVDSEEPSNSSFLQISRIFTYLGRRAEEECSPLYICIVFICFVVFIMLILSIFKIT</sequence>
<dbReference type="EMBL" id="CM055107">
    <property type="protein sequence ID" value="KAJ7527571.1"/>
    <property type="molecule type" value="Genomic_DNA"/>
</dbReference>
<evidence type="ECO:0000313" key="2">
    <source>
        <dbReference type="Proteomes" id="UP001162992"/>
    </source>
</evidence>
<keyword evidence="2" id="KW-1185">Reference proteome</keyword>
<accession>A0ACC2BCW7</accession>
<reference evidence="2" key="1">
    <citation type="journal article" date="2024" name="Proc. Natl. Acad. Sci. U.S.A.">
        <title>Extraordinary preservation of gene collinearity over three hundred million years revealed in homosporous lycophytes.</title>
        <authorList>
            <person name="Li C."/>
            <person name="Wickell D."/>
            <person name="Kuo L.Y."/>
            <person name="Chen X."/>
            <person name="Nie B."/>
            <person name="Liao X."/>
            <person name="Peng D."/>
            <person name="Ji J."/>
            <person name="Jenkins J."/>
            <person name="Williams M."/>
            <person name="Shu S."/>
            <person name="Plott C."/>
            <person name="Barry K."/>
            <person name="Rajasekar S."/>
            <person name="Grimwood J."/>
            <person name="Han X."/>
            <person name="Sun S."/>
            <person name="Hou Z."/>
            <person name="He W."/>
            <person name="Dai G."/>
            <person name="Sun C."/>
            <person name="Schmutz J."/>
            <person name="Leebens-Mack J.H."/>
            <person name="Li F.W."/>
            <person name="Wang L."/>
        </authorList>
    </citation>
    <scope>NUCLEOTIDE SEQUENCE [LARGE SCALE GENOMIC DNA]</scope>
    <source>
        <strain evidence="2">cv. PW_Plant_1</strain>
    </source>
</reference>
<name>A0ACC2BCW7_DIPCM</name>
<proteinExistence type="predicted"/>
<organism evidence="1 2">
    <name type="scientific">Diphasiastrum complanatum</name>
    <name type="common">Issler's clubmoss</name>
    <name type="synonym">Lycopodium complanatum</name>
    <dbReference type="NCBI Taxonomy" id="34168"/>
    <lineage>
        <taxon>Eukaryota</taxon>
        <taxon>Viridiplantae</taxon>
        <taxon>Streptophyta</taxon>
        <taxon>Embryophyta</taxon>
        <taxon>Tracheophyta</taxon>
        <taxon>Lycopodiopsida</taxon>
        <taxon>Lycopodiales</taxon>
        <taxon>Lycopodiaceae</taxon>
        <taxon>Lycopodioideae</taxon>
        <taxon>Diphasiastrum</taxon>
    </lineage>
</organism>
<protein>
    <submittedName>
        <fullName evidence="1">Uncharacterized protein</fullName>
    </submittedName>
</protein>
<comment type="caution">
    <text evidence="1">The sequence shown here is derived from an EMBL/GenBank/DDBJ whole genome shotgun (WGS) entry which is preliminary data.</text>
</comment>